<feature type="domain" description="DUF1858" evidence="1">
    <location>
        <begin position="12"/>
        <end position="64"/>
    </location>
</feature>
<dbReference type="SUPFAM" id="SSF140683">
    <property type="entry name" value="SP0561-like"/>
    <property type="match status" value="1"/>
</dbReference>
<name>A0A955EC50_UNCKA</name>
<evidence type="ECO:0000313" key="2">
    <source>
        <dbReference type="EMBL" id="MCA9308620.1"/>
    </source>
</evidence>
<dbReference type="PANTHER" id="PTHR39341:SF1">
    <property type="entry name" value="DUF1858 DOMAIN-CONTAINING PROTEIN"/>
    <property type="match status" value="1"/>
</dbReference>
<dbReference type="InterPro" id="IPR038062">
    <property type="entry name" value="ScdA-like_N_sf"/>
</dbReference>
<evidence type="ECO:0000259" key="1">
    <source>
        <dbReference type="Pfam" id="PF08984"/>
    </source>
</evidence>
<reference evidence="2" key="1">
    <citation type="submission" date="2020-04" db="EMBL/GenBank/DDBJ databases">
        <authorList>
            <person name="Zhang T."/>
        </authorList>
    </citation>
    <scope>NUCLEOTIDE SEQUENCE</scope>
    <source>
        <strain evidence="2">HKST-UBA79</strain>
    </source>
</reference>
<protein>
    <submittedName>
        <fullName evidence="2">DUF1858 domain-containing protein</fullName>
    </submittedName>
</protein>
<accession>A0A955EC50</accession>
<gene>
    <name evidence="2" type="ORF">KC980_03840</name>
</gene>
<reference evidence="2" key="2">
    <citation type="journal article" date="2021" name="Microbiome">
        <title>Successional dynamics and alternative stable states in a saline activated sludge microbial community over 9 years.</title>
        <authorList>
            <person name="Wang Y."/>
            <person name="Ye J."/>
            <person name="Ju F."/>
            <person name="Liu L."/>
            <person name="Boyd J.A."/>
            <person name="Deng Y."/>
            <person name="Parks D.H."/>
            <person name="Jiang X."/>
            <person name="Yin X."/>
            <person name="Woodcroft B.J."/>
            <person name="Tyson G.W."/>
            <person name="Hugenholtz P."/>
            <person name="Polz M.F."/>
            <person name="Zhang T."/>
        </authorList>
    </citation>
    <scope>NUCLEOTIDE SEQUENCE</scope>
    <source>
        <strain evidence="2">HKST-UBA79</strain>
    </source>
</reference>
<dbReference type="EMBL" id="JAGQNX010000120">
    <property type="protein sequence ID" value="MCA9308620.1"/>
    <property type="molecule type" value="Genomic_DNA"/>
</dbReference>
<dbReference type="NCBIfam" id="TIGR03980">
    <property type="entry name" value="prismane_assoc"/>
    <property type="match status" value="1"/>
</dbReference>
<dbReference type="Proteomes" id="UP000740557">
    <property type="component" value="Unassembled WGS sequence"/>
</dbReference>
<dbReference type="Pfam" id="PF08984">
    <property type="entry name" value="DUF1858"/>
    <property type="match status" value="1"/>
</dbReference>
<organism evidence="2 3">
    <name type="scientific">candidate division WWE3 bacterium</name>
    <dbReference type="NCBI Taxonomy" id="2053526"/>
    <lineage>
        <taxon>Bacteria</taxon>
        <taxon>Katanobacteria</taxon>
    </lineage>
</organism>
<comment type="caution">
    <text evidence="2">The sequence shown here is derived from an EMBL/GenBank/DDBJ whole genome shotgun (WGS) entry which is preliminary data.</text>
</comment>
<dbReference type="PANTHER" id="PTHR39341">
    <property type="entry name" value="BSL7085 PROTEIN"/>
    <property type="match status" value="1"/>
</dbReference>
<sequence length="79" mass="8813">MEQTNTTPKPNITKDTNIAELVFRYPVAEEILLDYGLHCAGCIANGFDTLESGAKIHGLTDDEIAEMLERILEAIEFEE</sequence>
<evidence type="ECO:0000313" key="3">
    <source>
        <dbReference type="Proteomes" id="UP000740557"/>
    </source>
</evidence>
<dbReference type="AlphaFoldDB" id="A0A955EC50"/>
<dbReference type="InterPro" id="IPR023883">
    <property type="entry name" value="CHP03980_redox-disulphide"/>
</dbReference>
<dbReference type="InterPro" id="IPR015077">
    <property type="entry name" value="DUF1858"/>
</dbReference>
<dbReference type="Gene3D" id="1.10.3910.10">
    <property type="entry name" value="SP0561-like"/>
    <property type="match status" value="1"/>
</dbReference>
<proteinExistence type="predicted"/>